<feature type="transmembrane region" description="Helical" evidence="1">
    <location>
        <begin position="171"/>
        <end position="188"/>
    </location>
</feature>
<name>A0A5M6DEZ3_9BACT</name>
<keyword evidence="1" id="KW-0812">Transmembrane</keyword>
<accession>A0A5M6DEZ3</accession>
<dbReference type="SUPFAM" id="SSF48317">
    <property type="entry name" value="Acid phosphatase/Vanadium-dependent haloperoxidase"/>
    <property type="match status" value="1"/>
</dbReference>
<dbReference type="AlphaFoldDB" id="A0A5M6DEZ3"/>
<dbReference type="InterPro" id="IPR026841">
    <property type="entry name" value="Aur1/Ipt1"/>
</dbReference>
<dbReference type="RefSeq" id="WP_150076517.1">
    <property type="nucleotide sequence ID" value="NZ_VWOX01000005.1"/>
</dbReference>
<evidence type="ECO:0000256" key="1">
    <source>
        <dbReference type="SAM" id="Phobius"/>
    </source>
</evidence>
<dbReference type="Proteomes" id="UP000324479">
    <property type="component" value="Unassembled WGS sequence"/>
</dbReference>
<dbReference type="EMBL" id="VWOX01000005">
    <property type="protein sequence ID" value="KAA5543765.1"/>
    <property type="molecule type" value="Genomic_DNA"/>
</dbReference>
<feature type="domain" description="Inositolphosphotransferase Aur1/Ipt1" evidence="2">
    <location>
        <begin position="76"/>
        <end position="207"/>
    </location>
</feature>
<dbReference type="InterPro" id="IPR036938">
    <property type="entry name" value="PAP2/HPO_sf"/>
</dbReference>
<feature type="transmembrane region" description="Helical" evidence="1">
    <location>
        <begin position="65"/>
        <end position="90"/>
    </location>
</feature>
<dbReference type="Pfam" id="PF14378">
    <property type="entry name" value="PAP2_3"/>
    <property type="match status" value="1"/>
</dbReference>
<proteinExistence type="predicted"/>
<comment type="caution">
    <text evidence="3">The sequence shown here is derived from an EMBL/GenBank/DDBJ whole genome shotgun (WGS) entry which is preliminary data.</text>
</comment>
<protein>
    <recommendedName>
        <fullName evidence="2">Inositolphosphotransferase Aur1/Ipt1 domain-containing protein</fullName>
    </recommendedName>
</protein>
<keyword evidence="1" id="KW-0472">Membrane</keyword>
<gene>
    <name evidence="3" type="ORF">FYK55_11330</name>
</gene>
<feature type="transmembrane region" description="Helical" evidence="1">
    <location>
        <begin position="24"/>
        <end position="45"/>
    </location>
</feature>
<organism evidence="3 4">
    <name type="scientific">Roseiconus nitratireducens</name>
    <dbReference type="NCBI Taxonomy" id="2605748"/>
    <lineage>
        <taxon>Bacteria</taxon>
        <taxon>Pseudomonadati</taxon>
        <taxon>Planctomycetota</taxon>
        <taxon>Planctomycetia</taxon>
        <taxon>Pirellulales</taxon>
        <taxon>Pirellulaceae</taxon>
        <taxon>Roseiconus</taxon>
    </lineage>
</organism>
<sequence length="234" mass="25695">MDEGIDRTVCSQAPLLALPSGWQFLRAVVSAIGLLALFLVVYGGADYLTSLHRRRVRVDLPCEQSLPFIPELTLGYSSIYVMFAVIPFLLRSKRSLDRFVVQMIWTTVVAGLCFLAVPSQLAFEVPNVSGWYAGAFQWADHVNLTYNLLPSLHVAYAVLCATAVYRCDRKVGVFFHLWAAGIALSAWLTYQHHLADLIAGYTLAFAVSRYVKLAPKQHAADGSGNGPPFASRGG</sequence>
<dbReference type="GO" id="GO:0016020">
    <property type="term" value="C:membrane"/>
    <property type="evidence" value="ECO:0007669"/>
    <property type="project" value="UniProtKB-SubCell"/>
</dbReference>
<keyword evidence="1" id="KW-1133">Transmembrane helix</keyword>
<feature type="transmembrane region" description="Helical" evidence="1">
    <location>
        <begin position="102"/>
        <end position="123"/>
    </location>
</feature>
<evidence type="ECO:0000313" key="4">
    <source>
        <dbReference type="Proteomes" id="UP000324479"/>
    </source>
</evidence>
<reference evidence="3 4" key="1">
    <citation type="submission" date="2019-08" db="EMBL/GenBank/DDBJ databases">
        <authorList>
            <person name="Dhanesh K."/>
            <person name="Kumar G."/>
            <person name="Sasikala C."/>
            <person name="Venkata Ramana C."/>
        </authorList>
    </citation>
    <scope>NUCLEOTIDE SEQUENCE [LARGE SCALE GENOMIC DNA]</scope>
    <source>
        <strain evidence="3 4">JC645</strain>
    </source>
</reference>
<evidence type="ECO:0000313" key="3">
    <source>
        <dbReference type="EMBL" id="KAA5543765.1"/>
    </source>
</evidence>
<evidence type="ECO:0000259" key="2">
    <source>
        <dbReference type="Pfam" id="PF14378"/>
    </source>
</evidence>
<keyword evidence="4" id="KW-1185">Reference proteome</keyword>
<feature type="transmembrane region" description="Helical" evidence="1">
    <location>
        <begin position="143"/>
        <end position="164"/>
    </location>
</feature>